<keyword evidence="2" id="KW-1185">Reference proteome</keyword>
<dbReference type="AlphaFoldDB" id="A0A346AZ78"/>
<proteinExistence type="predicted"/>
<dbReference type="EMBL" id="CP029462">
    <property type="protein sequence ID" value="AXL21171.1"/>
    <property type="molecule type" value="Genomic_DNA"/>
</dbReference>
<dbReference type="RefSeq" id="WP_107196092.1">
    <property type="nucleotide sequence ID" value="NZ_CP029462.1"/>
</dbReference>
<accession>A0A346AZ78</accession>
<dbReference type="InterPro" id="IPR044855">
    <property type="entry name" value="CoA-Trfase_III_dom3_sf"/>
</dbReference>
<dbReference type="SUPFAM" id="SSF89796">
    <property type="entry name" value="CoA-transferase family III (CaiB/BaiF)"/>
    <property type="match status" value="1"/>
</dbReference>
<dbReference type="GO" id="GO:0016740">
    <property type="term" value="F:transferase activity"/>
    <property type="evidence" value="ECO:0007669"/>
    <property type="project" value="UniProtKB-KW"/>
</dbReference>
<dbReference type="Gene3D" id="3.40.50.10540">
    <property type="entry name" value="Crotonobetainyl-coa:carnitine coa-transferase, domain 1"/>
    <property type="match status" value="1"/>
</dbReference>
<reference evidence="1 2" key="1">
    <citation type="submission" date="2018-05" db="EMBL/GenBank/DDBJ databases">
        <title>Complete genome sequence of Megasphaera sp. AJH120T, isolated from the ceca of a chicken.</title>
        <authorList>
            <person name="Maki J."/>
            <person name="Looft T."/>
        </authorList>
    </citation>
    <scope>NUCLEOTIDE SEQUENCE [LARGE SCALE GENOMIC DNA]</scope>
    <source>
        <strain evidence="1 2">AJH120</strain>
    </source>
</reference>
<gene>
    <name evidence="1" type="ORF">DKB62_06160</name>
</gene>
<sequence>MFLPLKGVKVIDLTYFVAGPGAAKILADWGADVIKVEPPFGDPIRTSGTTLQAPIEKDCNPLWAAYNANKRGLALNLKTEEGKQILGKLLESADVFVSSYRTGALKRLGLDYETLSKKYPQLIWAQLNGYGDFGPAKDNPGFDVVAFWARSGAMMDFAEVDTSPINAPYGFGDATTACSLAGGIAGALYQKAQTGKGCKVMVSLYGQAIWNNSALVVATQYGDEYPKTRKNPMAPVMDSFKCSDGNWIYMSILQHERYYNTLMKDVIDRPDLVDDPRFCTAVEAKKRTRELVEIISEGFAKYTQKEMAERLAKADIAFDYIRHVKDILTDAQALENQYVVPVKNLNHTETLQAMSPVRFCLEEPQSPKDIEPTVERDAPQIGEHTVEILKEYGYDDAAIQHLKDIGAISCEE</sequence>
<dbReference type="InterPro" id="IPR023606">
    <property type="entry name" value="CoA-Trfase_III_dom_1_sf"/>
</dbReference>
<keyword evidence="1" id="KW-0808">Transferase</keyword>
<dbReference type="PANTHER" id="PTHR48228:SF2">
    <property type="entry name" value="E-CINNAMOYL-COA:R-PHENYLLACTATE COA TRANSFERASE LARGE SUBUNIT"/>
    <property type="match status" value="1"/>
</dbReference>
<dbReference type="PANTHER" id="PTHR48228">
    <property type="entry name" value="SUCCINYL-COA--D-CITRAMALATE COA-TRANSFERASE"/>
    <property type="match status" value="1"/>
</dbReference>
<protein>
    <submittedName>
        <fullName evidence="1">CoA transferase</fullName>
    </submittedName>
</protein>
<dbReference type="Proteomes" id="UP000254337">
    <property type="component" value="Chromosome"/>
</dbReference>
<dbReference type="Gene3D" id="3.30.1540.10">
    <property type="entry name" value="formyl-coa transferase, domain 3"/>
    <property type="match status" value="1"/>
</dbReference>
<dbReference type="InterPro" id="IPR050509">
    <property type="entry name" value="CoA-transferase_III"/>
</dbReference>
<dbReference type="KEGG" id="meg:DKB62_06160"/>
<evidence type="ECO:0000313" key="2">
    <source>
        <dbReference type="Proteomes" id="UP000254337"/>
    </source>
</evidence>
<evidence type="ECO:0000313" key="1">
    <source>
        <dbReference type="EMBL" id="AXL21171.1"/>
    </source>
</evidence>
<dbReference type="InterPro" id="IPR003673">
    <property type="entry name" value="CoA-Trfase_fam_III"/>
</dbReference>
<organism evidence="1 2">
    <name type="scientific">Megasphaera stantonii</name>
    <dbReference type="NCBI Taxonomy" id="2144175"/>
    <lineage>
        <taxon>Bacteria</taxon>
        <taxon>Bacillati</taxon>
        <taxon>Bacillota</taxon>
        <taxon>Negativicutes</taxon>
        <taxon>Veillonellales</taxon>
        <taxon>Veillonellaceae</taxon>
        <taxon>Megasphaera</taxon>
    </lineage>
</organism>
<dbReference type="OrthoDB" id="9797653at2"/>
<name>A0A346AZ78_9FIRM</name>
<dbReference type="Pfam" id="PF02515">
    <property type="entry name" value="CoA_transf_3"/>
    <property type="match status" value="1"/>
</dbReference>